<dbReference type="Proteomes" id="UP000324800">
    <property type="component" value="Unassembled WGS sequence"/>
</dbReference>
<feature type="compositionally biased region" description="Polar residues" evidence="1">
    <location>
        <begin position="1"/>
        <end position="19"/>
    </location>
</feature>
<feature type="compositionally biased region" description="Basic and acidic residues" evidence="1">
    <location>
        <begin position="205"/>
        <end position="216"/>
    </location>
</feature>
<dbReference type="AlphaFoldDB" id="A0A5J4VYC5"/>
<comment type="caution">
    <text evidence="2">The sequence shown here is derived from an EMBL/GenBank/DDBJ whole genome shotgun (WGS) entry which is preliminary data.</text>
</comment>
<feature type="region of interest" description="Disordered" evidence="1">
    <location>
        <begin position="1"/>
        <end position="24"/>
    </location>
</feature>
<evidence type="ECO:0000313" key="3">
    <source>
        <dbReference type="Proteomes" id="UP000324800"/>
    </source>
</evidence>
<feature type="compositionally biased region" description="Basic and acidic residues" evidence="1">
    <location>
        <begin position="107"/>
        <end position="158"/>
    </location>
</feature>
<evidence type="ECO:0000313" key="2">
    <source>
        <dbReference type="EMBL" id="KAA6387578.1"/>
    </source>
</evidence>
<feature type="region of interest" description="Disordered" evidence="1">
    <location>
        <begin position="107"/>
        <end position="216"/>
    </location>
</feature>
<evidence type="ECO:0000256" key="1">
    <source>
        <dbReference type="SAM" id="MobiDB-lite"/>
    </source>
</evidence>
<organism evidence="2 3">
    <name type="scientific">Streblomastix strix</name>
    <dbReference type="NCBI Taxonomy" id="222440"/>
    <lineage>
        <taxon>Eukaryota</taxon>
        <taxon>Metamonada</taxon>
        <taxon>Preaxostyla</taxon>
        <taxon>Oxymonadida</taxon>
        <taxon>Streblomastigidae</taxon>
        <taxon>Streblomastix</taxon>
    </lineage>
</organism>
<proteinExistence type="predicted"/>
<sequence>MYEKINSIQKMTQRQYSHPKQQDKNLKIDQEGIEIDLSHGAIIYQDMTPLTEEANQKRDQDQVAGRDRETIKIHEKLERSSIEIRMNMKQEANREVGDVEPIVEGTRTIKEEDKATKRKINHNEKDIERCKNLGDDPNDDQTKRTQMEKDKPKNHSQRDSTWTEDEAPQHKVTAPQLKQPDQQTQRIQQAPIQRKQQTKVQIPRLNDRRNTSRKDSCTIERERIICQQRLEENKMIIPIRETQEEKKAYQEILKEELEEGIVMPIQQDQVNGGTIYL</sequence>
<protein>
    <submittedName>
        <fullName evidence="2">Uncharacterized protein</fullName>
    </submittedName>
</protein>
<name>A0A5J4VYC5_9EUKA</name>
<accession>A0A5J4VYC5</accession>
<reference evidence="2 3" key="1">
    <citation type="submission" date="2019-03" db="EMBL/GenBank/DDBJ databases">
        <title>Single cell metagenomics reveals metabolic interactions within the superorganism composed of flagellate Streblomastix strix and complex community of Bacteroidetes bacteria on its surface.</title>
        <authorList>
            <person name="Treitli S.C."/>
            <person name="Kolisko M."/>
            <person name="Husnik F."/>
            <person name="Keeling P."/>
            <person name="Hampl V."/>
        </authorList>
    </citation>
    <scope>NUCLEOTIDE SEQUENCE [LARGE SCALE GENOMIC DNA]</scope>
    <source>
        <strain evidence="2">ST1C</strain>
    </source>
</reference>
<gene>
    <name evidence="2" type="ORF">EZS28_016899</name>
</gene>
<feature type="compositionally biased region" description="Low complexity" evidence="1">
    <location>
        <begin position="179"/>
        <end position="194"/>
    </location>
</feature>
<dbReference type="EMBL" id="SNRW01004318">
    <property type="protein sequence ID" value="KAA6387578.1"/>
    <property type="molecule type" value="Genomic_DNA"/>
</dbReference>
<dbReference type="OrthoDB" id="3863715at2759"/>